<dbReference type="OrthoDB" id="3361376at2"/>
<dbReference type="Pfam" id="PF00733">
    <property type="entry name" value="Asn_synthase"/>
    <property type="match status" value="1"/>
</dbReference>
<dbReference type="EMBL" id="FNRY01000001">
    <property type="protein sequence ID" value="SEB84364.1"/>
    <property type="molecule type" value="Genomic_DNA"/>
</dbReference>
<protein>
    <submittedName>
        <fullName evidence="2">Asparagine synthase (Glutamine-hydrolysing)</fullName>
    </submittedName>
</protein>
<evidence type="ECO:0000313" key="3">
    <source>
        <dbReference type="Proteomes" id="UP000199183"/>
    </source>
</evidence>
<accession>A0A1H4MNL5</accession>
<dbReference type="InterPro" id="IPR014729">
    <property type="entry name" value="Rossmann-like_a/b/a_fold"/>
</dbReference>
<dbReference type="InterPro" id="IPR001962">
    <property type="entry name" value="Asn_synthase"/>
</dbReference>
<feature type="domain" description="Asparagine synthetase" evidence="1">
    <location>
        <begin position="36"/>
        <end position="350"/>
    </location>
</feature>
<organism evidence="2 3">
    <name type="scientific">Paramicrobacterium humi</name>
    <dbReference type="NCBI Taxonomy" id="640635"/>
    <lineage>
        <taxon>Bacteria</taxon>
        <taxon>Bacillati</taxon>
        <taxon>Actinomycetota</taxon>
        <taxon>Actinomycetes</taxon>
        <taxon>Micrococcales</taxon>
        <taxon>Microbacteriaceae</taxon>
        <taxon>Paramicrobacterium</taxon>
    </lineage>
</organism>
<evidence type="ECO:0000313" key="2">
    <source>
        <dbReference type="EMBL" id="SEB84364.1"/>
    </source>
</evidence>
<name>A0A1H4MNL5_9MICO</name>
<proteinExistence type="predicted"/>
<dbReference type="STRING" id="640635.SAMN04489806_1924"/>
<dbReference type="Proteomes" id="UP000199183">
    <property type="component" value="Unassembled WGS sequence"/>
</dbReference>
<dbReference type="Gene3D" id="3.40.50.620">
    <property type="entry name" value="HUPs"/>
    <property type="match status" value="1"/>
</dbReference>
<dbReference type="GO" id="GO:0004066">
    <property type="term" value="F:asparagine synthase (glutamine-hydrolyzing) activity"/>
    <property type="evidence" value="ECO:0007669"/>
    <property type="project" value="InterPro"/>
</dbReference>
<gene>
    <name evidence="2" type="ORF">SAMN04489806_1924</name>
</gene>
<dbReference type="AlphaFoldDB" id="A0A1H4MNL5"/>
<keyword evidence="3" id="KW-1185">Reference proteome</keyword>
<dbReference type="GO" id="GO:0006529">
    <property type="term" value="P:asparagine biosynthetic process"/>
    <property type="evidence" value="ECO:0007669"/>
    <property type="project" value="InterPro"/>
</dbReference>
<dbReference type="SUPFAM" id="SSF52402">
    <property type="entry name" value="Adenine nucleotide alpha hydrolases-like"/>
    <property type="match status" value="1"/>
</dbReference>
<dbReference type="RefSeq" id="WP_091183199.1">
    <property type="nucleotide sequence ID" value="NZ_FNRY01000001.1"/>
</dbReference>
<sequence>MDNFLRLSPVEQVAAFPSELKTGRGHIPAPRAESPRKALERTVANVIADSPVYVLFSGGRDSSAVLALAIRMARLTGAADPLPVTIQHVNAPLSDEAEWQEIVLKHLGVKERLVLTFNGEQSLLGNAATTSLREFGLLWPPSLQVQRAVYSKLAPGTVLTGEGGDLIIDQRRITSLATAMRRTWIRTSLREAKSLVGDSFRKAQHIDNLVARSPWLTENGRRRVREEIWASREPLRWNNALRVIATSRPALVGRRNFEEVVKAHGHAIVNPFENADFISALEGAGGMLGLGSRTEMMRYLFHDLLPDVVLSRPTKAAFNETRWMEPEREFAEHWSGKGVDHDSIDAGALQQEWLKARPSTLSGLSLHAAWLAANSLPLVPHAS</sequence>
<reference evidence="2 3" key="1">
    <citation type="submission" date="2016-10" db="EMBL/GenBank/DDBJ databases">
        <authorList>
            <person name="de Groot N.N."/>
        </authorList>
    </citation>
    <scope>NUCLEOTIDE SEQUENCE [LARGE SCALE GENOMIC DNA]</scope>
    <source>
        <strain evidence="2 3">DSM 21799</strain>
    </source>
</reference>
<evidence type="ECO:0000259" key="1">
    <source>
        <dbReference type="Pfam" id="PF00733"/>
    </source>
</evidence>